<evidence type="ECO:0000313" key="2">
    <source>
        <dbReference type="Proteomes" id="UP001234202"/>
    </source>
</evidence>
<dbReference type="EMBL" id="JASBWV010000020">
    <property type="protein sequence ID" value="KAJ9120538.1"/>
    <property type="molecule type" value="Genomic_DNA"/>
</dbReference>
<gene>
    <name evidence="1" type="ORF">QFC24_005212</name>
</gene>
<keyword evidence="2" id="KW-1185">Reference proteome</keyword>
<organism evidence="1 2">
    <name type="scientific">Naganishia onofrii</name>
    <dbReference type="NCBI Taxonomy" id="1851511"/>
    <lineage>
        <taxon>Eukaryota</taxon>
        <taxon>Fungi</taxon>
        <taxon>Dikarya</taxon>
        <taxon>Basidiomycota</taxon>
        <taxon>Agaricomycotina</taxon>
        <taxon>Tremellomycetes</taxon>
        <taxon>Filobasidiales</taxon>
        <taxon>Filobasidiaceae</taxon>
        <taxon>Naganishia</taxon>
    </lineage>
</organism>
<comment type="caution">
    <text evidence="1">The sequence shown here is derived from an EMBL/GenBank/DDBJ whole genome shotgun (WGS) entry which is preliminary data.</text>
</comment>
<sequence>MAEEPAQTTVDMTIKGWKMEVSVNMENVPLKAYSVTISAKQSEVRATFNILAWTKLTRYFDAQKLAETFYNKIEARVLIDGQKCYRVWVPERPNTIGETRVDAMHVRQWVFSQPQLKEDDERFKKANDDLGTIVIEFRRAREGLPARPGFSYLKEAEPISEKTKKGVLGAVTTYVMGKSEYGRRNAVELNNFKHNIKRGEPGLNAAIPINLDDEEPGPSKRGSKEKKPLKENRARPGRRTEQEELDAREAVLSAELAKIRAKKRKLSAASVEQSDDEGDSKAAVKRHMSLRLHTKKSRDGGKVDLIRRSK</sequence>
<accession>A0ACC2X9Q6</accession>
<proteinExistence type="predicted"/>
<evidence type="ECO:0000313" key="1">
    <source>
        <dbReference type="EMBL" id="KAJ9120538.1"/>
    </source>
</evidence>
<reference evidence="1" key="1">
    <citation type="submission" date="2023-04" db="EMBL/GenBank/DDBJ databases">
        <title>Draft Genome sequencing of Naganishia species isolated from polar environments using Oxford Nanopore Technology.</title>
        <authorList>
            <person name="Leo P."/>
            <person name="Venkateswaran K."/>
        </authorList>
    </citation>
    <scope>NUCLEOTIDE SEQUENCE</scope>
    <source>
        <strain evidence="1">DBVPG 5303</strain>
    </source>
</reference>
<protein>
    <submittedName>
        <fullName evidence="1">Uncharacterized protein</fullName>
    </submittedName>
</protein>
<dbReference type="Proteomes" id="UP001234202">
    <property type="component" value="Unassembled WGS sequence"/>
</dbReference>
<name>A0ACC2X9Q6_9TREE</name>